<organism evidence="2 3">
    <name type="scientific">Flavobacterium macacae</name>
    <dbReference type="NCBI Taxonomy" id="2488993"/>
    <lineage>
        <taxon>Bacteria</taxon>
        <taxon>Pseudomonadati</taxon>
        <taxon>Bacteroidota</taxon>
        <taxon>Flavobacteriia</taxon>
        <taxon>Flavobacteriales</taxon>
        <taxon>Flavobacteriaceae</taxon>
        <taxon>Flavobacterium</taxon>
    </lineage>
</organism>
<name>A0A3P3WDY3_9FLAO</name>
<dbReference type="EMBL" id="RQVR01000003">
    <property type="protein sequence ID" value="RRJ93365.1"/>
    <property type="molecule type" value="Genomic_DNA"/>
</dbReference>
<comment type="caution">
    <text evidence="2">The sequence shown here is derived from an EMBL/GenBank/DDBJ whole genome shotgun (WGS) entry which is preliminary data.</text>
</comment>
<evidence type="ECO:0000313" key="2">
    <source>
        <dbReference type="EMBL" id="RRJ93365.1"/>
    </source>
</evidence>
<dbReference type="AlphaFoldDB" id="A0A3P3WDY3"/>
<sequence>MAINDHRKDKKKSNEAPDFSKDTMLEFHNNHNLKDLNSEAVTSKESEETKNRGEDMGYINRSAPKTAVIDALSKKDTGSSPEQ</sequence>
<accession>A0A3P3WDY3</accession>
<gene>
    <name evidence="2" type="ORF">EG849_03390</name>
</gene>
<feature type="region of interest" description="Disordered" evidence="1">
    <location>
        <begin position="1"/>
        <end position="83"/>
    </location>
</feature>
<dbReference type="RefSeq" id="WP_125011681.1">
    <property type="nucleotide sequence ID" value="NZ_RQVR01000003.1"/>
</dbReference>
<dbReference type="Proteomes" id="UP000271937">
    <property type="component" value="Unassembled WGS sequence"/>
</dbReference>
<keyword evidence="3" id="KW-1185">Reference proteome</keyword>
<protein>
    <submittedName>
        <fullName evidence="2">Uncharacterized protein</fullName>
    </submittedName>
</protein>
<reference evidence="2 3" key="1">
    <citation type="submission" date="2018-11" db="EMBL/GenBank/DDBJ databases">
        <title>Flavobacterium sp. nov., YIM 102600 draft genome.</title>
        <authorList>
            <person name="Li G."/>
            <person name="Jiang Y."/>
        </authorList>
    </citation>
    <scope>NUCLEOTIDE SEQUENCE [LARGE SCALE GENOMIC DNA]</scope>
    <source>
        <strain evidence="2 3">YIM 102600</strain>
    </source>
</reference>
<proteinExistence type="predicted"/>
<feature type="compositionally biased region" description="Basic and acidic residues" evidence="1">
    <location>
        <begin position="1"/>
        <end position="55"/>
    </location>
</feature>
<evidence type="ECO:0000313" key="3">
    <source>
        <dbReference type="Proteomes" id="UP000271937"/>
    </source>
</evidence>
<evidence type="ECO:0000256" key="1">
    <source>
        <dbReference type="SAM" id="MobiDB-lite"/>
    </source>
</evidence>